<dbReference type="Pfam" id="PF01380">
    <property type="entry name" value="SIS"/>
    <property type="match status" value="1"/>
</dbReference>
<name>A0A0P1GQA6_9RHOB</name>
<reference evidence="7 8" key="1">
    <citation type="submission" date="2015-09" db="EMBL/GenBank/DDBJ databases">
        <authorList>
            <consortium name="Swine Surveillance"/>
        </authorList>
    </citation>
    <scope>NUCLEOTIDE SEQUENCE [LARGE SCALE GENOMIC DNA]</scope>
    <source>
        <strain evidence="7 8">CECT 8383</strain>
    </source>
</reference>
<evidence type="ECO:0000313" key="8">
    <source>
        <dbReference type="Proteomes" id="UP000051681"/>
    </source>
</evidence>
<keyword evidence="1" id="KW-0805">Transcription regulation</keyword>
<dbReference type="Gene3D" id="3.40.50.10490">
    <property type="entry name" value="Glucose-6-phosphate isomerase like protein, domain 1"/>
    <property type="match status" value="1"/>
</dbReference>
<dbReference type="SUPFAM" id="SSF53697">
    <property type="entry name" value="SIS domain"/>
    <property type="match status" value="1"/>
</dbReference>
<dbReference type="PROSITE" id="PS51071">
    <property type="entry name" value="HTH_RPIR"/>
    <property type="match status" value="1"/>
</dbReference>
<dbReference type="InterPro" id="IPR035472">
    <property type="entry name" value="RpiR-like_SIS"/>
</dbReference>
<organism evidence="7 8">
    <name type="scientific">Thalassovita mediterranea</name>
    <dbReference type="NCBI Taxonomy" id="340021"/>
    <lineage>
        <taxon>Bacteria</taxon>
        <taxon>Pseudomonadati</taxon>
        <taxon>Pseudomonadota</taxon>
        <taxon>Alphaproteobacteria</taxon>
        <taxon>Rhodobacterales</taxon>
        <taxon>Roseobacteraceae</taxon>
        <taxon>Thalassovita</taxon>
    </lineage>
</organism>
<evidence type="ECO:0000259" key="5">
    <source>
        <dbReference type="PROSITE" id="PS51071"/>
    </source>
</evidence>
<proteinExistence type="predicted"/>
<dbReference type="PANTHER" id="PTHR30514:SF18">
    <property type="entry name" value="RPIR-FAMILY TRANSCRIPTIONAL REGULATOR"/>
    <property type="match status" value="1"/>
</dbReference>
<dbReference type="GO" id="GO:0003700">
    <property type="term" value="F:DNA-binding transcription factor activity"/>
    <property type="evidence" value="ECO:0007669"/>
    <property type="project" value="InterPro"/>
</dbReference>
<feature type="domain" description="SIS" evidence="6">
    <location>
        <begin position="150"/>
        <end position="287"/>
    </location>
</feature>
<dbReference type="GO" id="GO:0003677">
    <property type="term" value="F:DNA binding"/>
    <property type="evidence" value="ECO:0007669"/>
    <property type="project" value="UniProtKB-KW"/>
</dbReference>
<dbReference type="InterPro" id="IPR001347">
    <property type="entry name" value="SIS_dom"/>
</dbReference>
<dbReference type="InterPro" id="IPR036388">
    <property type="entry name" value="WH-like_DNA-bd_sf"/>
</dbReference>
<feature type="compositionally biased region" description="Polar residues" evidence="4">
    <location>
        <begin position="15"/>
        <end position="25"/>
    </location>
</feature>
<dbReference type="Gene3D" id="1.10.10.10">
    <property type="entry name" value="Winged helix-like DNA-binding domain superfamily/Winged helix DNA-binding domain"/>
    <property type="match status" value="1"/>
</dbReference>
<evidence type="ECO:0000259" key="6">
    <source>
        <dbReference type="PROSITE" id="PS51464"/>
    </source>
</evidence>
<evidence type="ECO:0000256" key="4">
    <source>
        <dbReference type="SAM" id="MobiDB-lite"/>
    </source>
</evidence>
<dbReference type="GO" id="GO:0097367">
    <property type="term" value="F:carbohydrate derivative binding"/>
    <property type="evidence" value="ECO:0007669"/>
    <property type="project" value="InterPro"/>
</dbReference>
<feature type="compositionally biased region" description="Basic and acidic residues" evidence="4">
    <location>
        <begin position="1"/>
        <end position="14"/>
    </location>
</feature>
<evidence type="ECO:0000256" key="2">
    <source>
        <dbReference type="ARBA" id="ARBA00023125"/>
    </source>
</evidence>
<keyword evidence="3" id="KW-0804">Transcription</keyword>
<dbReference type="EMBL" id="CYSF01000007">
    <property type="protein sequence ID" value="CUH84774.1"/>
    <property type="molecule type" value="Genomic_DNA"/>
</dbReference>
<dbReference type="InterPro" id="IPR046348">
    <property type="entry name" value="SIS_dom_sf"/>
</dbReference>
<dbReference type="SUPFAM" id="SSF46689">
    <property type="entry name" value="Homeodomain-like"/>
    <property type="match status" value="1"/>
</dbReference>
<sequence>MTGRTKMSDQDTHRQSASGPAQSVNQTLQDRIAAGYAGLSTQLRRAADYVAVHPMDVASRSLRAISVASELPPATYSRLARALGFDGYEQMRELCRLTVEQRVDGFADKAKRLGQGDSSAAGIIERQTSAVIANIQALQAELDPTRMEAAANALGRAGRVVLFGAYGSTGIVEYLAYLAHYSRGNWMLAGRMGGAMGASLVDMKQGDVLLVVTKSPYARRSIAAVDLARQQGAQTIIITDSHSCPAIAHADFAFIVPSDSPQFFSSYAATLTLLESLMALVVSRDPEGSSQRIREIEQRNDALGEFWSDGDT</sequence>
<accession>A0A0P1GQA6</accession>
<dbReference type="InterPro" id="IPR009057">
    <property type="entry name" value="Homeodomain-like_sf"/>
</dbReference>
<keyword evidence="8" id="KW-1185">Reference proteome</keyword>
<protein>
    <submittedName>
        <fullName evidence="7">Als operon repressor</fullName>
    </submittedName>
</protein>
<dbReference type="InterPro" id="IPR047640">
    <property type="entry name" value="RpiR-like"/>
</dbReference>
<keyword evidence="2" id="KW-0238">DNA-binding</keyword>
<feature type="region of interest" description="Disordered" evidence="4">
    <location>
        <begin position="1"/>
        <end position="25"/>
    </location>
</feature>
<dbReference type="CDD" id="cd05013">
    <property type="entry name" value="SIS_RpiR"/>
    <property type="match status" value="1"/>
</dbReference>
<dbReference type="AlphaFoldDB" id="A0A0P1GQA6"/>
<evidence type="ECO:0000256" key="3">
    <source>
        <dbReference type="ARBA" id="ARBA00023163"/>
    </source>
</evidence>
<evidence type="ECO:0000256" key="1">
    <source>
        <dbReference type="ARBA" id="ARBA00023015"/>
    </source>
</evidence>
<dbReference type="STRING" id="340021.TM5383_01988"/>
<dbReference type="PROSITE" id="PS51464">
    <property type="entry name" value="SIS"/>
    <property type="match status" value="1"/>
</dbReference>
<dbReference type="Proteomes" id="UP000051681">
    <property type="component" value="Unassembled WGS sequence"/>
</dbReference>
<dbReference type="PANTHER" id="PTHR30514">
    <property type="entry name" value="GLUCOKINASE"/>
    <property type="match status" value="1"/>
</dbReference>
<feature type="domain" description="HTH rpiR-type" evidence="5">
    <location>
        <begin position="26"/>
        <end position="102"/>
    </location>
</feature>
<dbReference type="InterPro" id="IPR000281">
    <property type="entry name" value="HTH_RpiR"/>
</dbReference>
<evidence type="ECO:0000313" key="7">
    <source>
        <dbReference type="EMBL" id="CUH84774.1"/>
    </source>
</evidence>
<gene>
    <name evidence="7" type="primary">rpiR_2</name>
    <name evidence="7" type="ORF">TM5383_01988</name>
</gene>
<dbReference type="GO" id="GO:1901135">
    <property type="term" value="P:carbohydrate derivative metabolic process"/>
    <property type="evidence" value="ECO:0007669"/>
    <property type="project" value="InterPro"/>
</dbReference>